<dbReference type="Pfam" id="PF07704">
    <property type="entry name" value="PSK_trans_fac"/>
    <property type="match status" value="1"/>
</dbReference>
<name>A0ABU8KP90_9HYPH</name>
<keyword evidence="2" id="KW-1185">Reference proteome</keyword>
<sequence>MPLYVKDREVDRLVLEVQRLTKAPSKAEAVRRALTHEIERARSVQSVSERLAEAVRMAGEIGADNPDFDMKAYSDELSGGL</sequence>
<organism evidence="1 2">
    <name type="scientific">Mesorhizobium salmacidum</name>
    <dbReference type="NCBI Taxonomy" id="3015171"/>
    <lineage>
        <taxon>Bacteria</taxon>
        <taxon>Pseudomonadati</taxon>
        <taxon>Pseudomonadota</taxon>
        <taxon>Alphaproteobacteria</taxon>
        <taxon>Hyphomicrobiales</taxon>
        <taxon>Phyllobacteriaceae</taxon>
        <taxon>Mesorhizobium</taxon>
    </lineage>
</organism>
<comment type="caution">
    <text evidence="1">The sequence shown here is derived from an EMBL/GenBank/DDBJ whole genome shotgun (WGS) entry which is preliminary data.</text>
</comment>
<accession>A0ABU8KP90</accession>
<dbReference type="Proteomes" id="UP001387293">
    <property type="component" value="Unassembled WGS sequence"/>
</dbReference>
<protein>
    <submittedName>
        <fullName evidence="1">Type II toxin-antitoxin system VapB family antitoxin</fullName>
    </submittedName>
</protein>
<gene>
    <name evidence="1" type="ORF">O7A60_01905</name>
</gene>
<evidence type="ECO:0000313" key="1">
    <source>
        <dbReference type="EMBL" id="MEI9407533.1"/>
    </source>
</evidence>
<dbReference type="EMBL" id="JAPYKS010000001">
    <property type="protein sequence ID" value="MEI9407533.1"/>
    <property type="molecule type" value="Genomic_DNA"/>
</dbReference>
<reference evidence="1 2" key="1">
    <citation type="submission" date="2022-12" db="EMBL/GenBank/DDBJ databases">
        <authorList>
            <person name="Muema E."/>
        </authorList>
    </citation>
    <scope>NUCLEOTIDE SEQUENCE [LARGE SCALE GENOMIC DNA]</scope>
    <source>
        <strain evidence="2">1326</strain>
    </source>
</reference>
<evidence type="ECO:0000313" key="2">
    <source>
        <dbReference type="Proteomes" id="UP001387293"/>
    </source>
</evidence>
<dbReference type="RefSeq" id="WP_027142415.1">
    <property type="nucleotide sequence ID" value="NZ_JAPYKS010000001.1"/>
</dbReference>
<proteinExistence type="predicted"/>
<dbReference type="InterPro" id="IPR011660">
    <property type="entry name" value="VapB-like"/>
</dbReference>